<organism evidence="1 2">
    <name type="scientific">Thelephora terrestris</name>
    <dbReference type="NCBI Taxonomy" id="56493"/>
    <lineage>
        <taxon>Eukaryota</taxon>
        <taxon>Fungi</taxon>
        <taxon>Dikarya</taxon>
        <taxon>Basidiomycota</taxon>
        <taxon>Agaricomycotina</taxon>
        <taxon>Agaricomycetes</taxon>
        <taxon>Thelephorales</taxon>
        <taxon>Thelephoraceae</taxon>
        <taxon>Thelephora</taxon>
    </lineage>
</organism>
<reference evidence="1" key="1">
    <citation type="journal article" date="2020" name="Nat. Commun.">
        <title>Large-scale genome sequencing of mycorrhizal fungi provides insights into the early evolution of symbiotic traits.</title>
        <authorList>
            <person name="Miyauchi S."/>
            <person name="Kiss E."/>
            <person name="Kuo A."/>
            <person name="Drula E."/>
            <person name="Kohler A."/>
            <person name="Sanchez-Garcia M."/>
            <person name="Morin E."/>
            <person name="Andreopoulos B."/>
            <person name="Barry K.W."/>
            <person name="Bonito G."/>
            <person name="Buee M."/>
            <person name="Carver A."/>
            <person name="Chen C."/>
            <person name="Cichocki N."/>
            <person name="Clum A."/>
            <person name="Culley D."/>
            <person name="Crous P.W."/>
            <person name="Fauchery L."/>
            <person name="Girlanda M."/>
            <person name="Hayes R.D."/>
            <person name="Keri Z."/>
            <person name="LaButti K."/>
            <person name="Lipzen A."/>
            <person name="Lombard V."/>
            <person name="Magnuson J."/>
            <person name="Maillard F."/>
            <person name="Murat C."/>
            <person name="Nolan M."/>
            <person name="Ohm R.A."/>
            <person name="Pangilinan J."/>
            <person name="Pereira M.F."/>
            <person name="Perotto S."/>
            <person name="Peter M."/>
            <person name="Pfister S."/>
            <person name="Riley R."/>
            <person name="Sitrit Y."/>
            <person name="Stielow J.B."/>
            <person name="Szollosi G."/>
            <person name="Zifcakova L."/>
            <person name="Stursova M."/>
            <person name="Spatafora J.W."/>
            <person name="Tedersoo L."/>
            <person name="Vaario L.M."/>
            <person name="Yamada A."/>
            <person name="Yan M."/>
            <person name="Wang P."/>
            <person name="Xu J."/>
            <person name="Bruns T."/>
            <person name="Baldrian P."/>
            <person name="Vilgalys R."/>
            <person name="Dunand C."/>
            <person name="Henrissat B."/>
            <person name="Grigoriev I.V."/>
            <person name="Hibbett D."/>
            <person name="Nagy L.G."/>
            <person name="Martin F.M."/>
        </authorList>
    </citation>
    <scope>NUCLEOTIDE SEQUENCE</scope>
    <source>
        <strain evidence="1">UH-Tt-Lm1</strain>
    </source>
</reference>
<dbReference type="Proteomes" id="UP000736335">
    <property type="component" value="Unassembled WGS sequence"/>
</dbReference>
<keyword evidence="2" id="KW-1185">Reference proteome</keyword>
<evidence type="ECO:0000313" key="2">
    <source>
        <dbReference type="Proteomes" id="UP000736335"/>
    </source>
</evidence>
<reference evidence="1" key="2">
    <citation type="submission" date="2020-11" db="EMBL/GenBank/DDBJ databases">
        <authorList>
            <consortium name="DOE Joint Genome Institute"/>
            <person name="Kuo A."/>
            <person name="Miyauchi S."/>
            <person name="Kiss E."/>
            <person name="Drula E."/>
            <person name="Kohler A."/>
            <person name="Sanchez-Garcia M."/>
            <person name="Andreopoulos B."/>
            <person name="Barry K.W."/>
            <person name="Bonito G."/>
            <person name="Buee M."/>
            <person name="Carver A."/>
            <person name="Chen C."/>
            <person name="Cichocki N."/>
            <person name="Clum A."/>
            <person name="Culley D."/>
            <person name="Crous P.W."/>
            <person name="Fauchery L."/>
            <person name="Girlanda M."/>
            <person name="Hayes R."/>
            <person name="Keri Z."/>
            <person name="Labutti K."/>
            <person name="Lipzen A."/>
            <person name="Lombard V."/>
            <person name="Magnuson J."/>
            <person name="Maillard F."/>
            <person name="Morin E."/>
            <person name="Murat C."/>
            <person name="Nolan M."/>
            <person name="Ohm R."/>
            <person name="Pangilinan J."/>
            <person name="Pereira M."/>
            <person name="Perotto S."/>
            <person name="Peter M."/>
            <person name="Riley R."/>
            <person name="Sitrit Y."/>
            <person name="Stielow B."/>
            <person name="Szollosi G."/>
            <person name="Zifcakova L."/>
            <person name="Stursova M."/>
            <person name="Spatafora J.W."/>
            <person name="Tedersoo L."/>
            <person name="Vaario L.-M."/>
            <person name="Yamada A."/>
            <person name="Yan M."/>
            <person name="Wang P."/>
            <person name="Xu J."/>
            <person name="Bruns T."/>
            <person name="Baldrian P."/>
            <person name="Vilgalys R."/>
            <person name="Henrissat B."/>
            <person name="Grigoriev I.V."/>
            <person name="Hibbett D."/>
            <person name="Nagy L.G."/>
            <person name="Martin F.M."/>
        </authorList>
    </citation>
    <scope>NUCLEOTIDE SEQUENCE</scope>
    <source>
        <strain evidence="1">UH-Tt-Lm1</strain>
    </source>
</reference>
<accession>A0A9P6H3P8</accession>
<name>A0A9P6H3P8_9AGAM</name>
<comment type="caution">
    <text evidence="1">The sequence shown here is derived from an EMBL/GenBank/DDBJ whole genome shotgun (WGS) entry which is preliminary data.</text>
</comment>
<dbReference type="AlphaFoldDB" id="A0A9P6H3P8"/>
<gene>
    <name evidence="1" type="ORF">BJ322DRAFT_1024719</name>
</gene>
<evidence type="ECO:0000313" key="1">
    <source>
        <dbReference type="EMBL" id="KAF9778840.1"/>
    </source>
</evidence>
<dbReference type="EMBL" id="WIUZ02000021">
    <property type="protein sequence ID" value="KAF9778840.1"/>
    <property type="molecule type" value="Genomic_DNA"/>
</dbReference>
<sequence length="164" mass="18551">MQDTSKILDLSWKVLLGAIVAWGMQTWDLDVLIHFPSSPCIYKHCGTIWVTPSQHPQGDPIMQDTSKILDLSWKVLLGAIVVWGMWILDPDVLTHLPSSPWRSRPLPKNPETLSPILMSIYKVALWNHLGHPLPNTQEAQSQIMQDTSKILDFSWKVLLGPIVV</sequence>
<proteinExistence type="predicted"/>
<protein>
    <submittedName>
        <fullName evidence="1">Uncharacterized protein</fullName>
    </submittedName>
</protein>